<dbReference type="Proteomes" id="UP001460072">
    <property type="component" value="Unassembled WGS sequence"/>
</dbReference>
<proteinExistence type="predicted"/>
<evidence type="ECO:0000313" key="1">
    <source>
        <dbReference type="EMBL" id="MEM0543420.1"/>
    </source>
</evidence>
<name>A0ABU9N6T8_9FLAO</name>
<accession>A0ABU9N6T8</accession>
<reference evidence="1 2" key="1">
    <citation type="submission" date="2024-03" db="EMBL/GenBank/DDBJ databases">
        <title>Two novel species of the genus Flavobacterium exhibiting potentially degradation of complex polysaccharides.</title>
        <authorList>
            <person name="Lian X."/>
        </authorList>
    </citation>
    <scope>NUCLEOTIDE SEQUENCE [LARGE SCALE GENOMIC DNA]</scope>
    <source>
        <strain evidence="2">j3</strain>
    </source>
</reference>
<evidence type="ECO:0000313" key="2">
    <source>
        <dbReference type="Proteomes" id="UP001460072"/>
    </source>
</evidence>
<organism evidence="1 2">
    <name type="scientific">Flavobacterium aureirubrum</name>
    <dbReference type="NCBI Taxonomy" id="3133147"/>
    <lineage>
        <taxon>Bacteria</taxon>
        <taxon>Pseudomonadati</taxon>
        <taxon>Bacteroidota</taxon>
        <taxon>Flavobacteriia</taxon>
        <taxon>Flavobacteriales</taxon>
        <taxon>Flavobacteriaceae</taxon>
        <taxon>Flavobacterium</taxon>
    </lineage>
</organism>
<protein>
    <submittedName>
        <fullName evidence="1">Uncharacterized protein</fullName>
    </submittedName>
</protein>
<keyword evidence="2" id="KW-1185">Reference proteome</keyword>
<comment type="caution">
    <text evidence="1">The sequence shown here is derived from an EMBL/GenBank/DDBJ whole genome shotgun (WGS) entry which is preliminary data.</text>
</comment>
<gene>
    <name evidence="1" type="ORF">WFZ85_12400</name>
</gene>
<dbReference type="EMBL" id="JBCGDO010000018">
    <property type="protein sequence ID" value="MEM0543420.1"/>
    <property type="molecule type" value="Genomic_DNA"/>
</dbReference>
<sequence>MVKIIKNYFWLEWQNTKRQGLDKVLRFIDNNDWADKNGFEKVFVSHEVLQRLFKGKFKTLQELNEASFENDQEKKYLVVTSR</sequence>